<feature type="signal peptide" evidence="2">
    <location>
        <begin position="1"/>
        <end position="43"/>
    </location>
</feature>
<name>A0A0D6JGR7_9HYPH</name>
<dbReference type="KEGG" id="fiy:BN1229_v1_2596"/>
<dbReference type="Gene3D" id="1.25.40.10">
    <property type="entry name" value="Tetratricopeptide repeat domain"/>
    <property type="match status" value="1"/>
</dbReference>
<dbReference type="Proteomes" id="UP000033187">
    <property type="component" value="Chromosome 1"/>
</dbReference>
<dbReference type="PANTHER" id="PTHR11102">
    <property type="entry name" value="SEL-1-LIKE PROTEIN"/>
    <property type="match status" value="1"/>
</dbReference>
<dbReference type="AlphaFoldDB" id="A0A0D6JGR7"/>
<dbReference type="Pfam" id="PF08238">
    <property type="entry name" value="Sel1"/>
    <property type="match status" value="4"/>
</dbReference>
<feature type="compositionally biased region" description="Polar residues" evidence="1">
    <location>
        <begin position="317"/>
        <end position="326"/>
    </location>
</feature>
<keyword evidence="2" id="KW-0732">Signal</keyword>
<dbReference type="SUPFAM" id="SSF81901">
    <property type="entry name" value="HCP-like"/>
    <property type="match status" value="1"/>
</dbReference>
<keyword evidence="4" id="KW-1185">Reference proteome</keyword>
<evidence type="ECO:0000313" key="4">
    <source>
        <dbReference type="Proteomes" id="UP000033187"/>
    </source>
</evidence>
<dbReference type="PANTHER" id="PTHR11102:SF160">
    <property type="entry name" value="ERAD-ASSOCIATED E3 UBIQUITIN-PROTEIN LIGASE COMPONENT HRD3"/>
    <property type="match status" value="1"/>
</dbReference>
<organism evidence="3 4">
    <name type="scientific">Candidatus Filomicrobium marinum</name>
    <dbReference type="NCBI Taxonomy" id="1608628"/>
    <lineage>
        <taxon>Bacteria</taxon>
        <taxon>Pseudomonadati</taxon>
        <taxon>Pseudomonadota</taxon>
        <taxon>Alphaproteobacteria</taxon>
        <taxon>Hyphomicrobiales</taxon>
        <taxon>Hyphomicrobiaceae</taxon>
        <taxon>Filomicrobium</taxon>
    </lineage>
</organism>
<evidence type="ECO:0000256" key="1">
    <source>
        <dbReference type="SAM" id="MobiDB-lite"/>
    </source>
</evidence>
<dbReference type="InterPro" id="IPR006597">
    <property type="entry name" value="Sel1-like"/>
</dbReference>
<dbReference type="SMART" id="SM00671">
    <property type="entry name" value="SEL1"/>
    <property type="match status" value="4"/>
</dbReference>
<evidence type="ECO:0008006" key="5">
    <source>
        <dbReference type="Google" id="ProtNLM"/>
    </source>
</evidence>
<protein>
    <recommendedName>
        <fullName evidence="5">Sel1 domain protein repeat-containing protein</fullName>
    </recommendedName>
</protein>
<gene>
    <name evidence="3" type="ORF">YBN1229_v1_2596</name>
</gene>
<dbReference type="InterPro" id="IPR011990">
    <property type="entry name" value="TPR-like_helical_dom_sf"/>
</dbReference>
<dbReference type="InterPro" id="IPR050767">
    <property type="entry name" value="Sel1_AlgK"/>
</dbReference>
<evidence type="ECO:0000256" key="2">
    <source>
        <dbReference type="SAM" id="SignalP"/>
    </source>
</evidence>
<proteinExistence type="predicted"/>
<feature type="chain" id="PRO_5002306188" description="Sel1 domain protein repeat-containing protein" evidence="2">
    <location>
        <begin position="44"/>
        <end position="361"/>
    </location>
</feature>
<reference evidence="4" key="1">
    <citation type="submission" date="2015-02" db="EMBL/GenBank/DDBJ databases">
        <authorList>
            <person name="Chooi Y.-H."/>
        </authorList>
    </citation>
    <scope>NUCLEOTIDE SEQUENCE [LARGE SCALE GENOMIC DNA]</scope>
    <source>
        <strain evidence="4">strain Y</strain>
    </source>
</reference>
<feature type="compositionally biased region" description="Low complexity" evidence="1">
    <location>
        <begin position="327"/>
        <end position="337"/>
    </location>
</feature>
<sequence length="361" mass="39125">MRSPTLVERRKFTAMRTYKRKNGLIAAACLAAVTMAGPVTGHAAVPQFVSAEEALRQGVSAYNGGYYEIAIPALEHAAAKDLFLAQYYLARLYADNNSAHTDHAKAYMLYQKIANEYADADPDDDTRAPYVARALTALAGYVRLGLPEIGLRADPALAAEYLNHAALFFNDEDAQFELAKLQLHGDGVAPDIARAKHLLAIIAQKGHAGAQAFLADLYWRGKFMPNDPVRALALISVAVKNAPPQDRVWIEDTYQNIYCGASKGVRSQVTGMVAEWDTRYGRKPEVRDQSSLGLLDQSPERTCSNGEVVPLRLDQQAPGSSNQIEASSRPSSTSSTRFMTGTTAPGTGEFRNVGASTEGGR</sequence>
<dbReference type="EMBL" id="LN829119">
    <property type="protein sequence ID" value="CPR20408.1"/>
    <property type="molecule type" value="Genomic_DNA"/>
</dbReference>
<evidence type="ECO:0000313" key="3">
    <source>
        <dbReference type="EMBL" id="CPR20408.1"/>
    </source>
</evidence>
<accession>A0A0D6JGR7</accession>
<feature type="region of interest" description="Disordered" evidence="1">
    <location>
        <begin position="313"/>
        <end position="361"/>
    </location>
</feature>